<dbReference type="InterPro" id="IPR037066">
    <property type="entry name" value="Plug_dom_sf"/>
</dbReference>
<proteinExistence type="predicted"/>
<dbReference type="AlphaFoldDB" id="A0A7K1YEU0"/>
<evidence type="ECO:0008006" key="3">
    <source>
        <dbReference type="Google" id="ProtNLM"/>
    </source>
</evidence>
<evidence type="ECO:0000313" key="2">
    <source>
        <dbReference type="Proteomes" id="UP000466586"/>
    </source>
</evidence>
<organism evidence="1 2">
    <name type="scientific">Hufsiella arboris</name>
    <dbReference type="NCBI Taxonomy" id="2695275"/>
    <lineage>
        <taxon>Bacteria</taxon>
        <taxon>Pseudomonadati</taxon>
        <taxon>Bacteroidota</taxon>
        <taxon>Sphingobacteriia</taxon>
        <taxon>Sphingobacteriales</taxon>
        <taxon>Sphingobacteriaceae</taxon>
        <taxon>Hufsiella</taxon>
    </lineage>
</organism>
<dbReference type="Proteomes" id="UP000466586">
    <property type="component" value="Unassembled WGS sequence"/>
</dbReference>
<dbReference type="Gene3D" id="2.170.130.10">
    <property type="entry name" value="TonB-dependent receptor, plug domain"/>
    <property type="match status" value="1"/>
</dbReference>
<keyword evidence="2" id="KW-1185">Reference proteome</keyword>
<name>A0A7K1YEU0_9SPHI</name>
<accession>A0A7K1YEU0</accession>
<sequence length="138" mass="14617">MSFKLYVILVAGILITSCKSMNLADRMGVLGTNSGESYGAMVGKQGGNPVIGATIGKVLGSCTASFITSKFQASPEKKMNRLYIIDGETLRAKEAQLKLQNILPANIDTLQVLSNAEATALYGNKGQHGAIVINLKKI</sequence>
<dbReference type="PROSITE" id="PS51257">
    <property type="entry name" value="PROKAR_LIPOPROTEIN"/>
    <property type="match status" value="1"/>
</dbReference>
<evidence type="ECO:0000313" key="1">
    <source>
        <dbReference type="EMBL" id="MXV53126.1"/>
    </source>
</evidence>
<dbReference type="EMBL" id="WVHT01000013">
    <property type="protein sequence ID" value="MXV53126.1"/>
    <property type="molecule type" value="Genomic_DNA"/>
</dbReference>
<gene>
    <name evidence="1" type="ORF">GS399_19340</name>
</gene>
<protein>
    <recommendedName>
        <fullName evidence="3">TonB-dependent receptor plug domain-containing protein</fullName>
    </recommendedName>
</protein>
<comment type="caution">
    <text evidence="1">The sequence shown here is derived from an EMBL/GenBank/DDBJ whole genome shotgun (WGS) entry which is preliminary data.</text>
</comment>
<dbReference type="RefSeq" id="WP_160846303.1">
    <property type="nucleotide sequence ID" value="NZ_WVHT01000013.1"/>
</dbReference>
<reference evidence="1 2" key="1">
    <citation type="submission" date="2019-11" db="EMBL/GenBank/DDBJ databases">
        <title>Pedobacter sp. HMF7647 Genome sequencing and assembly.</title>
        <authorList>
            <person name="Kang H."/>
            <person name="Kim H."/>
            <person name="Joh K."/>
        </authorList>
    </citation>
    <scope>NUCLEOTIDE SEQUENCE [LARGE SCALE GENOMIC DNA]</scope>
    <source>
        <strain evidence="1 2">HMF7647</strain>
    </source>
</reference>